<feature type="compositionally biased region" description="Basic residues" evidence="1">
    <location>
        <begin position="21"/>
        <end position="31"/>
    </location>
</feature>
<feature type="region of interest" description="Disordered" evidence="1">
    <location>
        <begin position="1"/>
        <end position="262"/>
    </location>
</feature>
<dbReference type="AlphaFoldDB" id="A0A7E6DGZ3"/>
<feature type="compositionally biased region" description="Gly residues" evidence="1">
    <location>
        <begin position="185"/>
        <end position="198"/>
    </location>
</feature>
<protein>
    <submittedName>
        <fullName evidence="3">Wiskott-Aldrich syndrome protein homolog 1-like</fullName>
    </submittedName>
</protein>
<keyword evidence="2" id="KW-1185">Reference proteome</keyword>
<accession>A0A7E6DGZ3</accession>
<dbReference type="Proteomes" id="UP000504628">
    <property type="component" value="Chromosome 3"/>
</dbReference>
<feature type="compositionally biased region" description="Pro residues" evidence="1">
    <location>
        <begin position="149"/>
        <end position="163"/>
    </location>
</feature>
<gene>
    <name evidence="3" type="primary">LOC118499836</name>
</gene>
<dbReference type="InParanoid" id="A0A7E6DGZ3"/>
<reference evidence="3" key="1">
    <citation type="submission" date="2025-08" db="UniProtKB">
        <authorList>
            <consortium name="RefSeq"/>
        </authorList>
    </citation>
    <scope>IDENTIFICATION</scope>
    <source>
        <tissue evidence="3">Muscle</tissue>
    </source>
</reference>
<feature type="compositionally biased region" description="Pro residues" evidence="1">
    <location>
        <begin position="209"/>
        <end position="227"/>
    </location>
</feature>
<evidence type="ECO:0000313" key="2">
    <source>
        <dbReference type="Proteomes" id="UP000504628"/>
    </source>
</evidence>
<sequence>MSQRPHCRHCSMAPAGPPAQRRARAKVRRPRVIPPGRAGLRGRGGASRGRPGAPAPPSVPPLPPRAPRGPPLPPTCGRAVGAGQRAASSAHTHESAWAPGRAPRRPPPQRSAISAAGRRILRAGRPVAAAVPAPPETKARRVACSARPGPGPSSPPPPPPPLCSPRLRAPRSKLRLRGSAAPGHWGRGGAGGAATGGAGRRRGAGWAPPRDPGTAPAPAPLPAPLPPAKVAEGWGSGPAGALLAEPGLWGALRPGQETSPTE</sequence>
<dbReference type="GeneID" id="118499836"/>
<dbReference type="RefSeq" id="XP_035878356.1">
    <property type="nucleotide sequence ID" value="XM_036022463.1"/>
</dbReference>
<organism evidence="2 3">
    <name type="scientific">Phyllostomus discolor</name>
    <name type="common">pale spear-nosed bat</name>
    <dbReference type="NCBI Taxonomy" id="89673"/>
    <lineage>
        <taxon>Eukaryota</taxon>
        <taxon>Metazoa</taxon>
        <taxon>Chordata</taxon>
        <taxon>Craniata</taxon>
        <taxon>Vertebrata</taxon>
        <taxon>Euteleostomi</taxon>
        <taxon>Mammalia</taxon>
        <taxon>Eutheria</taxon>
        <taxon>Laurasiatheria</taxon>
        <taxon>Chiroptera</taxon>
        <taxon>Yangochiroptera</taxon>
        <taxon>Phyllostomidae</taxon>
        <taxon>Phyllostominae</taxon>
        <taxon>Phyllostomus</taxon>
    </lineage>
</organism>
<name>A0A7E6DGZ3_9CHIR</name>
<evidence type="ECO:0000313" key="3">
    <source>
        <dbReference type="RefSeq" id="XP_035878356.1"/>
    </source>
</evidence>
<evidence type="ECO:0000256" key="1">
    <source>
        <dbReference type="SAM" id="MobiDB-lite"/>
    </source>
</evidence>
<feature type="compositionally biased region" description="Pro residues" evidence="1">
    <location>
        <begin position="53"/>
        <end position="74"/>
    </location>
</feature>
<proteinExistence type="predicted"/>
<dbReference type="KEGG" id="pdic:118499836"/>